<dbReference type="OrthoDB" id="9803889at2"/>
<keyword evidence="13" id="KW-1185">Reference proteome</keyword>
<feature type="domain" description="RecF/RecN/SMC N-terminal" evidence="11">
    <location>
        <begin position="3"/>
        <end position="61"/>
    </location>
</feature>
<dbReference type="Pfam" id="PF02463">
    <property type="entry name" value="SMC_N"/>
    <property type="match status" value="1"/>
</dbReference>
<dbReference type="AlphaFoldDB" id="A0A1M5NH21"/>
<dbReference type="InterPro" id="IPR018078">
    <property type="entry name" value="DNA-binding_RecF_CS"/>
</dbReference>
<dbReference type="PROSITE" id="PS00618">
    <property type="entry name" value="RECF_2"/>
    <property type="match status" value="1"/>
</dbReference>
<evidence type="ECO:0000259" key="11">
    <source>
        <dbReference type="Pfam" id="PF02463"/>
    </source>
</evidence>
<comment type="subcellular location">
    <subcellularLocation>
        <location evidence="1 9 10">Cytoplasm</location>
    </subcellularLocation>
</comment>
<feature type="binding site" evidence="9">
    <location>
        <begin position="30"/>
        <end position="37"/>
    </location>
    <ligand>
        <name>ATP</name>
        <dbReference type="ChEBI" id="CHEBI:30616"/>
    </ligand>
</feature>
<keyword evidence="8 9" id="KW-0238">DNA-binding</keyword>
<dbReference type="RefSeq" id="WP_073133819.1">
    <property type="nucleotide sequence ID" value="NZ_FQWQ01000001.1"/>
</dbReference>
<dbReference type="InterPro" id="IPR001238">
    <property type="entry name" value="DNA-binding_RecF"/>
</dbReference>
<protein>
    <recommendedName>
        <fullName evidence="3 9">DNA replication and repair protein RecF</fullName>
    </recommendedName>
</protein>
<gene>
    <name evidence="9" type="primary">recF</name>
    <name evidence="12" type="ORF">SAMN04488109_2334</name>
</gene>
<reference evidence="12 13" key="1">
    <citation type="submission" date="2016-11" db="EMBL/GenBank/DDBJ databases">
        <authorList>
            <person name="Jaros S."/>
            <person name="Januszkiewicz K."/>
            <person name="Wedrychowicz H."/>
        </authorList>
    </citation>
    <scope>NUCLEOTIDE SEQUENCE [LARGE SCALE GENOMIC DNA]</scope>
    <source>
        <strain evidence="12 13">DSM 24574</strain>
    </source>
</reference>
<keyword evidence="9 10" id="KW-0234">DNA repair</keyword>
<dbReference type="HAMAP" id="MF_00365">
    <property type="entry name" value="RecF"/>
    <property type="match status" value="1"/>
</dbReference>
<dbReference type="GO" id="GO:0005737">
    <property type="term" value="C:cytoplasm"/>
    <property type="evidence" value="ECO:0007669"/>
    <property type="project" value="UniProtKB-SubCell"/>
</dbReference>
<name>A0A1M5NH21_9BACT</name>
<keyword evidence="6 9" id="KW-0547">Nucleotide-binding</keyword>
<evidence type="ECO:0000256" key="6">
    <source>
        <dbReference type="ARBA" id="ARBA00022741"/>
    </source>
</evidence>
<sequence>MHLEKLHLLNFKNYAEANLTFSPRINVLVGKNGSGKTNLLDAIFYLAFTKSAFSTTDQHCIQHEQPYFMVKGGFRTGNSSNEIVSSVQQGAKKVFREGVNEYEKLSDHIGKYPVILVAPDDVDLVKEGSEARRKFFDGIISQLDKHYLEDLIQYNHALKQRNSFLKMAYEKGLTDWLTLDAYDQVLVKRGVPIFEKRLAFVKEFLPVFRKYYRFIVEENEVTDLAYVSPLQEKDFAAGLQGTRQKDLALQRTSFGIHRDDYIFTLEQGDLKRLGSQGQQKSFVIALKLAQFEILKTHKGFKPILLLDDIFDKLDDFRISRLLALMKEDLGQLFITDARPDRTQGLLDQIHVEATVFTIEKGNVKLYERQ</sequence>
<dbReference type="STRING" id="947013.SAMN04488109_2334"/>
<evidence type="ECO:0000256" key="8">
    <source>
        <dbReference type="ARBA" id="ARBA00023125"/>
    </source>
</evidence>
<evidence type="ECO:0000256" key="1">
    <source>
        <dbReference type="ARBA" id="ARBA00004496"/>
    </source>
</evidence>
<dbReference type="GO" id="GO:0005524">
    <property type="term" value="F:ATP binding"/>
    <property type="evidence" value="ECO:0007669"/>
    <property type="project" value="UniProtKB-UniRule"/>
</dbReference>
<dbReference type="Proteomes" id="UP000184212">
    <property type="component" value="Unassembled WGS sequence"/>
</dbReference>
<keyword evidence="5 9" id="KW-0235">DNA replication</keyword>
<dbReference type="Gene3D" id="3.40.50.300">
    <property type="entry name" value="P-loop containing nucleotide triphosphate hydrolases"/>
    <property type="match status" value="1"/>
</dbReference>
<accession>A0A1M5NH21</accession>
<dbReference type="GO" id="GO:0006302">
    <property type="term" value="P:double-strand break repair"/>
    <property type="evidence" value="ECO:0007669"/>
    <property type="project" value="TreeGrafter"/>
</dbReference>
<evidence type="ECO:0000256" key="4">
    <source>
        <dbReference type="ARBA" id="ARBA00022490"/>
    </source>
</evidence>
<dbReference type="InterPro" id="IPR042174">
    <property type="entry name" value="RecF_2"/>
</dbReference>
<evidence type="ECO:0000256" key="2">
    <source>
        <dbReference type="ARBA" id="ARBA00008016"/>
    </source>
</evidence>
<dbReference type="InterPro" id="IPR027417">
    <property type="entry name" value="P-loop_NTPase"/>
</dbReference>
<organism evidence="12 13">
    <name type="scientific">Chryseolinea serpens</name>
    <dbReference type="NCBI Taxonomy" id="947013"/>
    <lineage>
        <taxon>Bacteria</taxon>
        <taxon>Pseudomonadati</taxon>
        <taxon>Bacteroidota</taxon>
        <taxon>Cytophagia</taxon>
        <taxon>Cytophagales</taxon>
        <taxon>Fulvivirgaceae</taxon>
        <taxon>Chryseolinea</taxon>
    </lineage>
</organism>
<dbReference type="EMBL" id="FQWQ01000001">
    <property type="protein sequence ID" value="SHG88757.1"/>
    <property type="molecule type" value="Genomic_DNA"/>
</dbReference>
<dbReference type="PANTHER" id="PTHR32182">
    <property type="entry name" value="DNA REPLICATION AND REPAIR PROTEIN RECF"/>
    <property type="match status" value="1"/>
</dbReference>
<keyword evidence="4 9" id="KW-0963">Cytoplasm</keyword>
<evidence type="ECO:0000313" key="13">
    <source>
        <dbReference type="Proteomes" id="UP000184212"/>
    </source>
</evidence>
<evidence type="ECO:0000313" key="12">
    <source>
        <dbReference type="EMBL" id="SHG88757.1"/>
    </source>
</evidence>
<dbReference type="PANTHER" id="PTHR32182:SF0">
    <property type="entry name" value="DNA REPLICATION AND REPAIR PROTEIN RECF"/>
    <property type="match status" value="1"/>
</dbReference>
<dbReference type="GO" id="GO:0000731">
    <property type="term" value="P:DNA synthesis involved in DNA repair"/>
    <property type="evidence" value="ECO:0007669"/>
    <property type="project" value="TreeGrafter"/>
</dbReference>
<dbReference type="PROSITE" id="PS00617">
    <property type="entry name" value="RECF_1"/>
    <property type="match status" value="1"/>
</dbReference>
<comment type="similarity">
    <text evidence="2 9 10">Belongs to the RecF family.</text>
</comment>
<comment type="function">
    <text evidence="9 10">The RecF protein is involved in DNA metabolism; it is required for DNA replication and normal SOS inducibility. RecF binds preferentially to single-stranded, linear DNA. It also seems to bind ATP.</text>
</comment>
<dbReference type="GO" id="GO:0006260">
    <property type="term" value="P:DNA replication"/>
    <property type="evidence" value="ECO:0007669"/>
    <property type="project" value="UniProtKB-UniRule"/>
</dbReference>
<dbReference type="NCBIfam" id="TIGR00611">
    <property type="entry name" value="recf"/>
    <property type="match status" value="1"/>
</dbReference>
<dbReference type="InterPro" id="IPR003395">
    <property type="entry name" value="RecF/RecN/SMC_N"/>
</dbReference>
<evidence type="ECO:0000256" key="7">
    <source>
        <dbReference type="ARBA" id="ARBA00022840"/>
    </source>
</evidence>
<dbReference type="GO" id="GO:0009432">
    <property type="term" value="P:SOS response"/>
    <property type="evidence" value="ECO:0007669"/>
    <property type="project" value="UniProtKB-UniRule"/>
</dbReference>
<dbReference type="SUPFAM" id="SSF52540">
    <property type="entry name" value="P-loop containing nucleoside triphosphate hydrolases"/>
    <property type="match status" value="1"/>
</dbReference>
<proteinExistence type="inferred from homology"/>
<dbReference type="GO" id="GO:0003697">
    <property type="term" value="F:single-stranded DNA binding"/>
    <property type="evidence" value="ECO:0007669"/>
    <property type="project" value="UniProtKB-UniRule"/>
</dbReference>
<evidence type="ECO:0000256" key="5">
    <source>
        <dbReference type="ARBA" id="ARBA00022705"/>
    </source>
</evidence>
<keyword evidence="9 10" id="KW-0742">SOS response</keyword>
<dbReference type="Gene3D" id="1.20.1050.90">
    <property type="entry name" value="RecF/RecN/SMC, N-terminal domain"/>
    <property type="match status" value="1"/>
</dbReference>
<evidence type="ECO:0000256" key="10">
    <source>
        <dbReference type="RuleBase" id="RU000578"/>
    </source>
</evidence>
<keyword evidence="7 9" id="KW-0067">ATP-binding</keyword>
<evidence type="ECO:0000256" key="9">
    <source>
        <dbReference type="HAMAP-Rule" id="MF_00365"/>
    </source>
</evidence>
<evidence type="ECO:0000256" key="3">
    <source>
        <dbReference type="ARBA" id="ARBA00020170"/>
    </source>
</evidence>
<keyword evidence="9 10" id="KW-0227">DNA damage</keyword>